<dbReference type="SMART" id="SM00028">
    <property type="entry name" value="TPR"/>
    <property type="match status" value="4"/>
</dbReference>
<evidence type="ECO:0000313" key="2">
    <source>
        <dbReference type="Proteomes" id="UP000030700"/>
    </source>
</evidence>
<dbReference type="InterPro" id="IPR019734">
    <property type="entry name" value="TPR_rpt"/>
</dbReference>
<dbReference type="Gene3D" id="1.25.40.10">
    <property type="entry name" value="Tetratricopeptide repeat domain"/>
    <property type="match status" value="2"/>
</dbReference>
<accession>A0A081BML4</accession>
<gene>
    <name evidence="1" type="ORF">U14_02875</name>
</gene>
<dbReference type="HOGENOM" id="CLU_256337_0_0_0"/>
<dbReference type="Gene3D" id="3.40.50.300">
    <property type="entry name" value="P-loop containing nucleotide triphosphate hydrolases"/>
    <property type="match status" value="1"/>
</dbReference>
<dbReference type="STRING" id="1499966.U14_02875"/>
<dbReference type="EMBL" id="DF820457">
    <property type="protein sequence ID" value="GAK51630.1"/>
    <property type="molecule type" value="Genomic_DNA"/>
</dbReference>
<evidence type="ECO:0008006" key="3">
    <source>
        <dbReference type="Google" id="ProtNLM"/>
    </source>
</evidence>
<sequence>MQSEHVTSELFIGRAKELARFHALVTATGLTVLNIHTNGDGGIGKTQLLRRMQQACAAMPERVAFTAELIDFYHTESRSRVGVLLQIAANLGYREFPDFVGLAAQYHDAIDVSKREELLPQIEEAFLRNYREFSARIYHERQAVIVLFFDTYEVVQQSQTADASASAFARWLECWLFSHGTPNTRIVVSGRYPLHEIDRTAVNVEELSLAHFELADTVAFWRCCFGDISETALAERLGSFEILTAFHRLADGRPVLLALFADWVNYALRPLSPADLLAEIERRSGAIGEQATPTQRDLFERALIDRIAALRTNQEHAITYLAVAYRRMTPAMFHALSDLPLDECRRVLLEELRPLSFIKYKPDDCVLLHDEMRRLVMRHWWDAHDDARDLRRDLARQLVAYYDAHFLSEPESSAARQMYTSEQLEYAFFADPLDGLDRFRKEFDMALEDGRYDYADLLLREAQRYHQENPGDLPFPESDVIELRRSRYYALTDTDYERAWRIAKEAIDRFREHPVWQEHELVGHFWLARGQAEACLELFDEAIVSFQEAKKVFYDLGEDFWLYRANYLIGNTFYQQARFTEAERFLAHSLNGFARLLTEQRDMPPRKYRQMLQGLQLILGNMAEIYGYTGHTEKAIRVAEIALEIVRNLPSNKLEIARAYTNIGHQLALAGYAIDAQRYSNEAEQLLRDLRNRPIIGRNRTDLGVMSYRVDEFSYLLEYYRAEEIEQMLEEYVQYEQIERAERALTDAARILQEKPVIEKELADAYYALGELYIVTPSPDHWERAEQMFELALRWGRVSKFQYGVIDTLESLITLYYFWNGASDISEEIRRENWRKSQEYQQEMARFDPHQYPNLFGKYDVTLGDIEFDLGLELLKQSRYADTFNSALKAFHVAFSHYVNAALLMKEFNDDRYFLTLRVCYNRLNTLLDAVSATATPEQADCVGILSVLWQGKAPELEEIYRYLQLRLQPEAHGEEIRQLQASLTPRLEKGQYGVTALLNSCLIGACAALAANDPAYRERSIHQLLAQAAYYRNLGDDFQARKCLEDCRDAIGQMNDPALRLALHGMVDCAEGTWRYRRGEYGRLLEIYLQGELSIARARFDQRYPNARPQAFELLKQGEEKLHIALSSWKTDHAPASIEFVRQYSQQLGESCFRLGELLMLNEQFDDDDGQPGAFSYLRQAAELAEEYGDSYRHDNIMQSYITALYFAGRYDELEELPRRKAYQQRLEATLTTPGAQPHVSILCRLRIVQGDAIFSACFARQAASSEEVYWPRKTPVPVPSLRTMLRYYVEACNFMAQHSARNFAASVRVLQRRINLIGDQESLRILQRGFVDVWADQPYLQGKDDERETMIQLANLRSIMLSRSDLRG</sequence>
<proteinExistence type="predicted"/>
<reference evidence="1" key="1">
    <citation type="journal article" date="2015" name="PeerJ">
        <title>First genomic representation of candidate bacterial phylum KSB3 points to enhanced environmental sensing as a trigger of wastewater bulking.</title>
        <authorList>
            <person name="Sekiguchi Y."/>
            <person name="Ohashi A."/>
            <person name="Parks D.H."/>
            <person name="Yamauchi T."/>
            <person name="Tyson G.W."/>
            <person name="Hugenholtz P."/>
        </authorList>
    </citation>
    <scope>NUCLEOTIDE SEQUENCE [LARGE SCALE GENOMIC DNA]</scope>
</reference>
<dbReference type="InterPro" id="IPR011990">
    <property type="entry name" value="TPR-like_helical_dom_sf"/>
</dbReference>
<name>A0A081BML4_9BACT</name>
<evidence type="ECO:0000313" key="1">
    <source>
        <dbReference type="EMBL" id="GAK51630.1"/>
    </source>
</evidence>
<keyword evidence="2" id="KW-1185">Reference proteome</keyword>
<dbReference type="InterPro" id="IPR027417">
    <property type="entry name" value="P-loop_NTPase"/>
</dbReference>
<dbReference type="Proteomes" id="UP000030700">
    <property type="component" value="Unassembled WGS sequence"/>
</dbReference>
<organism evidence="1">
    <name type="scientific">Candidatus Moduliflexus flocculans</name>
    <dbReference type="NCBI Taxonomy" id="1499966"/>
    <lineage>
        <taxon>Bacteria</taxon>
        <taxon>Candidatus Moduliflexota</taxon>
        <taxon>Candidatus Moduliflexia</taxon>
        <taxon>Candidatus Moduliflexales</taxon>
        <taxon>Candidatus Moduliflexaceae</taxon>
    </lineage>
</organism>
<dbReference type="SUPFAM" id="SSF48452">
    <property type="entry name" value="TPR-like"/>
    <property type="match status" value="1"/>
</dbReference>
<protein>
    <recommendedName>
        <fullName evidence="3">Orc1-like AAA ATPase domain-containing protein</fullName>
    </recommendedName>
</protein>